<gene>
    <name evidence="1" type="ORF">MGYG_03047</name>
</gene>
<dbReference type="HOGENOM" id="CLU_2222609_0_0_1"/>
<name>E4UQH1_ARTGP</name>
<dbReference type="GeneID" id="10030831"/>
<evidence type="ECO:0000313" key="1">
    <source>
        <dbReference type="EMBL" id="EFR00041.1"/>
    </source>
</evidence>
<reference evidence="2" key="1">
    <citation type="journal article" date="2012" name="MBio">
        <title>Comparative genome analysis of Trichophyton rubrum and related dermatophytes reveals candidate genes involved in infection.</title>
        <authorList>
            <person name="Martinez D.A."/>
            <person name="Oliver B.G."/>
            <person name="Graeser Y."/>
            <person name="Goldberg J.M."/>
            <person name="Li W."/>
            <person name="Martinez-Rossi N.M."/>
            <person name="Monod M."/>
            <person name="Shelest E."/>
            <person name="Barton R.C."/>
            <person name="Birch E."/>
            <person name="Brakhage A.A."/>
            <person name="Chen Z."/>
            <person name="Gurr S.J."/>
            <person name="Heiman D."/>
            <person name="Heitman J."/>
            <person name="Kosti I."/>
            <person name="Rossi A."/>
            <person name="Saif S."/>
            <person name="Samalova M."/>
            <person name="Saunders C.W."/>
            <person name="Shea T."/>
            <person name="Summerbell R.C."/>
            <person name="Xu J."/>
            <person name="Young S."/>
            <person name="Zeng Q."/>
            <person name="Birren B.W."/>
            <person name="Cuomo C.A."/>
            <person name="White T.C."/>
        </authorList>
    </citation>
    <scope>NUCLEOTIDE SEQUENCE [LARGE SCALE GENOMIC DNA]</scope>
    <source>
        <strain evidence="2">ATCC MYA-4604 / CBS 118893</strain>
    </source>
</reference>
<proteinExistence type="predicted"/>
<dbReference type="EMBL" id="DS989823">
    <property type="protein sequence ID" value="EFR00041.1"/>
    <property type="molecule type" value="Genomic_DNA"/>
</dbReference>
<organism evidence="2">
    <name type="scientific">Arthroderma gypseum (strain ATCC MYA-4604 / CBS 118893)</name>
    <name type="common">Microsporum gypseum</name>
    <dbReference type="NCBI Taxonomy" id="535722"/>
    <lineage>
        <taxon>Eukaryota</taxon>
        <taxon>Fungi</taxon>
        <taxon>Dikarya</taxon>
        <taxon>Ascomycota</taxon>
        <taxon>Pezizomycotina</taxon>
        <taxon>Eurotiomycetes</taxon>
        <taxon>Eurotiomycetidae</taxon>
        <taxon>Onygenales</taxon>
        <taxon>Arthrodermataceae</taxon>
        <taxon>Nannizzia</taxon>
    </lineage>
</organism>
<sequence>MQHGGVIGRRIGWEHAAQRLTASDPQQIRASMSTLWKRFFDTQPFPFWLIYYPNMFNTHAQMAAVNLYSVPEAYKRAASLRDEIDILCLTRLGPSVAIPTRYNVKW</sequence>
<dbReference type="AlphaFoldDB" id="E4UQH1"/>
<dbReference type="InParanoid" id="E4UQH1"/>
<dbReference type="VEuPathDB" id="FungiDB:MGYG_03047"/>
<keyword evidence="2" id="KW-1185">Reference proteome</keyword>
<evidence type="ECO:0000313" key="2">
    <source>
        <dbReference type="Proteomes" id="UP000002669"/>
    </source>
</evidence>
<protein>
    <submittedName>
        <fullName evidence="1">Uncharacterized protein</fullName>
    </submittedName>
</protein>
<dbReference type="RefSeq" id="XP_003175523.1">
    <property type="nucleotide sequence ID" value="XM_003175475.1"/>
</dbReference>
<dbReference type="Proteomes" id="UP000002669">
    <property type="component" value="Unassembled WGS sequence"/>
</dbReference>
<accession>E4UQH1</accession>